<name>A0A218MME1_9VIRU</name>
<reference evidence="1" key="2">
    <citation type="journal article" date="2017" name="Nat. Commun.">
        <title>Single-virus genomics reveals hidden cosmopolitan and abundant viruses.</title>
        <authorList>
            <person name="Martinez-Hernandez F."/>
            <person name="Fornas O."/>
            <person name="Lluesma Gomez M."/>
            <person name="Bolduc B."/>
            <person name="de la Cruz Pena M.J."/>
            <person name="Martinez J.M."/>
            <person name="Anton J."/>
            <person name="Gasol J.M."/>
            <person name="Rosselli R."/>
            <person name="Rodriguez-Valera F."/>
            <person name="Sullivan M.B."/>
            <person name="Acinas S.G."/>
            <person name="Martinez-Garcia M."/>
        </authorList>
    </citation>
    <scope>NUCLEOTIDE SEQUENCE</scope>
</reference>
<proteinExistence type="predicted"/>
<protein>
    <submittedName>
        <fullName evidence="1">Uncharacterized protein</fullName>
    </submittedName>
</protein>
<dbReference type="EMBL" id="KY052837">
    <property type="protein sequence ID" value="ASF00457.1"/>
    <property type="molecule type" value="Genomic_DNA"/>
</dbReference>
<organism evidence="1">
    <name type="scientific">uncultured virus</name>
    <dbReference type="NCBI Taxonomy" id="340016"/>
    <lineage>
        <taxon>Viruses</taxon>
        <taxon>environmental samples</taxon>
    </lineage>
</organism>
<reference evidence="1" key="1">
    <citation type="submission" date="2016-10" db="EMBL/GenBank/DDBJ databases">
        <authorList>
            <person name="Varghese N."/>
        </authorList>
    </citation>
    <scope>NUCLEOTIDE SEQUENCE</scope>
</reference>
<accession>A0A218MME1</accession>
<evidence type="ECO:0000313" key="1">
    <source>
        <dbReference type="EMBL" id="ASF00457.1"/>
    </source>
</evidence>
<sequence>MEELNVVYRLQRHIKQSIEDCKDTIMSGVDSLEKYQYLIGKVQAFEQTLQELSNLLDNKEQNDD</sequence>